<keyword evidence="1" id="KW-0732">Signal</keyword>
<reference evidence="2 3" key="1">
    <citation type="submission" date="2014-03" db="EMBL/GenBank/DDBJ databases">
        <title>Genomics of Bifidobacteria.</title>
        <authorList>
            <person name="Ventura M."/>
            <person name="Milani C."/>
            <person name="Lugli G.A."/>
        </authorList>
    </citation>
    <scope>NUCLEOTIDE SEQUENCE [LARGE SCALE GENOMIC DNA]</scope>
    <source>
        <strain evidence="2 3">DSM 23973</strain>
    </source>
</reference>
<evidence type="ECO:0000313" key="2">
    <source>
        <dbReference type="EMBL" id="KFI55482.1"/>
    </source>
</evidence>
<evidence type="ECO:0000256" key="1">
    <source>
        <dbReference type="SAM" id="SignalP"/>
    </source>
</evidence>
<gene>
    <name evidence="2" type="ORF">BCAL_0740</name>
</gene>
<proteinExistence type="predicted"/>
<dbReference type="AlphaFoldDB" id="A0A087A9N2"/>
<feature type="signal peptide" evidence="1">
    <location>
        <begin position="1"/>
        <end position="23"/>
    </location>
</feature>
<dbReference type="STRING" id="1437609.BCAL_0740"/>
<feature type="chain" id="PRO_5001818400" evidence="1">
    <location>
        <begin position="24"/>
        <end position="197"/>
    </location>
</feature>
<organism evidence="2 3">
    <name type="scientific">Bifidobacterium callitrichos DSM 23973</name>
    <dbReference type="NCBI Taxonomy" id="1437609"/>
    <lineage>
        <taxon>Bacteria</taxon>
        <taxon>Bacillati</taxon>
        <taxon>Actinomycetota</taxon>
        <taxon>Actinomycetes</taxon>
        <taxon>Bifidobacteriales</taxon>
        <taxon>Bifidobacteriaceae</taxon>
        <taxon>Bifidobacterium</taxon>
    </lineage>
</organism>
<protein>
    <submittedName>
        <fullName evidence="2">Uncharacterized protein</fullName>
    </submittedName>
</protein>
<name>A0A087A9N2_9BIFI</name>
<comment type="caution">
    <text evidence="2">The sequence shown here is derived from an EMBL/GenBank/DDBJ whole genome shotgun (WGS) entry which is preliminary data.</text>
</comment>
<dbReference type="eggNOG" id="ENOG5031TMG">
    <property type="taxonomic scope" value="Bacteria"/>
</dbReference>
<dbReference type="Proteomes" id="UP000029072">
    <property type="component" value="Unassembled WGS sequence"/>
</dbReference>
<dbReference type="EMBL" id="JGYS01000005">
    <property type="protein sequence ID" value="KFI55482.1"/>
    <property type="molecule type" value="Genomic_DNA"/>
</dbReference>
<accession>A0A087A9N2</accession>
<sequence length="197" mass="21845">MCIVFTSISTLLLPISVLQQSHANESNSSEQIPKEMYGLDYYISISNNKLCFDSNSALSNGYSNSAVEFVSNQINYMNTAIKTGSILNTYDYSVTSTSLTTYVLSKAKWINKEVHHWYGLHEFWMDSEKTKQYISGLEKGNVGNYIPGWLGTVAKLYSSATIADAKMAARPGRGIIMHSQFSGTGITSVASIWHHSQ</sequence>
<evidence type="ECO:0000313" key="3">
    <source>
        <dbReference type="Proteomes" id="UP000029072"/>
    </source>
</evidence>